<feature type="compositionally biased region" description="Pro residues" evidence="3">
    <location>
        <begin position="491"/>
        <end position="506"/>
    </location>
</feature>
<feature type="region of interest" description="Disordered" evidence="3">
    <location>
        <begin position="482"/>
        <end position="509"/>
    </location>
</feature>
<feature type="domain" description="Bromo" evidence="4">
    <location>
        <begin position="205"/>
        <end position="275"/>
    </location>
</feature>
<evidence type="ECO:0000259" key="4">
    <source>
        <dbReference type="PROSITE" id="PS50014"/>
    </source>
</evidence>
<feature type="compositionally biased region" description="Basic and acidic residues" evidence="3">
    <location>
        <begin position="526"/>
        <end position="540"/>
    </location>
</feature>
<dbReference type="AlphaFoldDB" id="A0A6N2LN65"/>
<dbReference type="InterPro" id="IPR001487">
    <property type="entry name" value="Bromodomain"/>
</dbReference>
<dbReference type="PANTHER" id="PTHR22881">
    <property type="entry name" value="BROMODOMAIN CONTAINING PROTEIN"/>
    <property type="match status" value="1"/>
</dbReference>
<gene>
    <name evidence="5" type="ORF">SVIM_LOCUS245266</name>
</gene>
<feature type="compositionally biased region" description="Polar residues" evidence="3">
    <location>
        <begin position="171"/>
        <end position="188"/>
    </location>
</feature>
<dbReference type="InterPro" id="IPR036427">
    <property type="entry name" value="Bromodomain-like_sf"/>
</dbReference>
<evidence type="ECO:0000256" key="2">
    <source>
        <dbReference type="PROSITE-ProRule" id="PRU00035"/>
    </source>
</evidence>
<feature type="compositionally biased region" description="Basic residues" evidence="3">
    <location>
        <begin position="41"/>
        <end position="52"/>
    </location>
</feature>
<accession>A0A6N2LN65</accession>
<feature type="compositionally biased region" description="Low complexity" evidence="3">
    <location>
        <begin position="53"/>
        <end position="74"/>
    </location>
</feature>
<dbReference type="PANTHER" id="PTHR22881:SF27">
    <property type="entry name" value="BROMODOMAIN CONTAINING 7_9"/>
    <property type="match status" value="1"/>
</dbReference>
<feature type="region of interest" description="Disordered" evidence="3">
    <location>
        <begin position="526"/>
        <end position="583"/>
    </location>
</feature>
<dbReference type="EMBL" id="CAADRP010001563">
    <property type="protein sequence ID" value="VFU41607.1"/>
    <property type="molecule type" value="Genomic_DNA"/>
</dbReference>
<evidence type="ECO:0000313" key="5">
    <source>
        <dbReference type="EMBL" id="VFU41607.1"/>
    </source>
</evidence>
<evidence type="ECO:0000256" key="3">
    <source>
        <dbReference type="SAM" id="MobiDB-lite"/>
    </source>
</evidence>
<feature type="compositionally biased region" description="Basic and acidic residues" evidence="3">
    <location>
        <begin position="92"/>
        <end position="102"/>
    </location>
</feature>
<dbReference type="InterPro" id="IPR051831">
    <property type="entry name" value="Bromodomain_contain_prot"/>
</dbReference>
<name>A0A6N2LN65_SALVM</name>
<feature type="compositionally biased region" description="Basic residues" evidence="3">
    <location>
        <begin position="113"/>
        <end position="122"/>
    </location>
</feature>
<feature type="region of interest" description="Disordered" evidence="3">
    <location>
        <begin position="1"/>
        <end position="189"/>
    </location>
</feature>
<evidence type="ECO:0000256" key="1">
    <source>
        <dbReference type="ARBA" id="ARBA00023117"/>
    </source>
</evidence>
<reference evidence="5" key="1">
    <citation type="submission" date="2019-03" db="EMBL/GenBank/DDBJ databases">
        <authorList>
            <person name="Mank J."/>
            <person name="Almeida P."/>
        </authorList>
    </citation>
    <scope>NUCLEOTIDE SEQUENCE</scope>
    <source>
        <strain evidence="5">78183</strain>
    </source>
</reference>
<dbReference type="SMART" id="SM00297">
    <property type="entry name" value="BROMO"/>
    <property type="match status" value="1"/>
</dbReference>
<dbReference type="PRINTS" id="PR00503">
    <property type="entry name" value="BROMODOMAIN"/>
</dbReference>
<sequence length="770" mass="84540">MGKSKIVEKMKKKKGRPSLLDLQKRSLKDQHSQQQQQQQQQKKRTHHHRHRNVSLSHSSSSNSTTTTPNSSQNHKSATTTAALVRRSTRRNAAYDDSCHDSSSEEEIAESNGKRRREKKLKLVLKLPKSDTNSTSFNSSGEESNGEEEKNTASNKKKRKINGSESEKGDQKSTTGTNPTSNVKDSGPSTPLPDKKLLLFILDRLQKKDTYGVFSEPVDLNELPDYLEVIEHPMDFGTVRKKLLNGDYASMEQFEKDVFLICMNAMQYNAPDTIYYRQARSIQELARKNFENLRQGTDDTEAEPKVVRRGRPPSENLKKSPGRPSLDPAGSEFPSGATLATGGENRPSEKPGFADSSEQFQGSRNEAYSLTDNRFERNEEIAGSVLKGKHSKKPLAIDENRRNTYKQFHPSAGGRVPSVLTTFDAERKQLVAVGLLTEHGYARSIARFAANIGPFSWTIAVKKIERSLAPGIKFGPGWVGENDITPQRPLFSSPPPSQPTLPSPPQRPFSVLESSAANATRCSVKSKEEKLSVKLEKDVPSEKQVPSTQKQVASTHLPDTRLTPVPPSTSMTTSLSAANKSEPCTERAEALAKLNSHSAFNVLNSSTGVARQRPPFQLHQNPAAHPGMIGFNATYGFNLAATQMGKQIGVSRPAGVSIQSSQMADMGSRTNSNLVHSANANSLNSEKTKFHENSSSINFNGVLPNSMSEASEAPRQPTWKGLYPKPKPDSGSSPHQKSDAIPPDLNVRYQSPGSPSSGRIESAQPDLALQL</sequence>
<dbReference type="Gene3D" id="1.20.920.10">
    <property type="entry name" value="Bromodomain-like"/>
    <property type="match status" value="1"/>
</dbReference>
<organism evidence="5">
    <name type="scientific">Salix viminalis</name>
    <name type="common">Common osier</name>
    <name type="synonym">Basket willow</name>
    <dbReference type="NCBI Taxonomy" id="40686"/>
    <lineage>
        <taxon>Eukaryota</taxon>
        <taxon>Viridiplantae</taxon>
        <taxon>Streptophyta</taxon>
        <taxon>Embryophyta</taxon>
        <taxon>Tracheophyta</taxon>
        <taxon>Spermatophyta</taxon>
        <taxon>Magnoliopsida</taxon>
        <taxon>eudicotyledons</taxon>
        <taxon>Gunneridae</taxon>
        <taxon>Pentapetalae</taxon>
        <taxon>rosids</taxon>
        <taxon>fabids</taxon>
        <taxon>Malpighiales</taxon>
        <taxon>Salicaceae</taxon>
        <taxon>Saliceae</taxon>
        <taxon>Salix</taxon>
    </lineage>
</organism>
<dbReference type="Pfam" id="PF00439">
    <property type="entry name" value="Bromodomain"/>
    <property type="match status" value="1"/>
</dbReference>
<keyword evidence="1 2" id="KW-0103">Bromodomain</keyword>
<dbReference type="SUPFAM" id="SSF47370">
    <property type="entry name" value="Bromodomain"/>
    <property type="match status" value="1"/>
</dbReference>
<dbReference type="PROSITE" id="PS50014">
    <property type="entry name" value="BROMODOMAIN_2"/>
    <property type="match status" value="1"/>
</dbReference>
<feature type="compositionally biased region" description="Polar residues" evidence="3">
    <location>
        <begin position="747"/>
        <end position="758"/>
    </location>
</feature>
<protein>
    <recommendedName>
        <fullName evidence="4">Bromo domain-containing protein</fullName>
    </recommendedName>
</protein>
<feature type="region of interest" description="Disordered" evidence="3">
    <location>
        <begin position="700"/>
        <end position="770"/>
    </location>
</feature>
<feature type="region of interest" description="Disordered" evidence="3">
    <location>
        <begin position="292"/>
        <end position="360"/>
    </location>
</feature>
<feature type="compositionally biased region" description="Polar residues" evidence="3">
    <location>
        <begin position="543"/>
        <end position="553"/>
    </location>
</feature>
<feature type="compositionally biased region" description="Low complexity" evidence="3">
    <location>
        <begin position="123"/>
        <end position="142"/>
    </location>
</feature>
<feature type="compositionally biased region" description="Basic and acidic residues" evidence="3">
    <location>
        <begin position="22"/>
        <end position="31"/>
    </location>
</feature>
<proteinExistence type="predicted"/>